<comment type="caution">
    <text evidence="2">The sequence shown here is derived from an EMBL/GenBank/DDBJ whole genome shotgun (WGS) entry which is preliminary data.</text>
</comment>
<keyword evidence="1" id="KW-0472">Membrane</keyword>
<evidence type="ECO:0000313" key="2">
    <source>
        <dbReference type="EMBL" id="THD80866.1"/>
    </source>
</evidence>
<evidence type="ECO:0000313" key="3">
    <source>
        <dbReference type="Proteomes" id="UP000309450"/>
    </source>
</evidence>
<accession>A0A4S3MJQ2</accession>
<protein>
    <submittedName>
        <fullName evidence="2">Uncharacterized protein</fullName>
    </submittedName>
</protein>
<feature type="transmembrane region" description="Helical" evidence="1">
    <location>
        <begin position="55"/>
        <end position="73"/>
    </location>
</feature>
<keyword evidence="1" id="KW-1133">Transmembrane helix</keyword>
<dbReference type="Proteomes" id="UP000309450">
    <property type="component" value="Unassembled WGS sequence"/>
</dbReference>
<gene>
    <name evidence="2" type="ORF">E7811_17720</name>
</gene>
<reference evidence="2 3" key="1">
    <citation type="submission" date="2019-04" db="EMBL/GenBank/DDBJ databases">
        <title>Draft genome sequence of Gemmobacter aestuarii sp. nov.</title>
        <authorList>
            <person name="Hameed A."/>
            <person name="Lin S.-Y."/>
            <person name="Shahina M."/>
            <person name="Lai W.-A."/>
            <person name="Young C.-C."/>
        </authorList>
    </citation>
    <scope>NUCLEOTIDE SEQUENCE [LARGE SCALE GENOMIC DNA]</scope>
    <source>
        <strain evidence="2 3">CC-PW-75</strain>
    </source>
</reference>
<dbReference type="RefSeq" id="WP_136396022.1">
    <property type="nucleotide sequence ID" value="NZ_SSND01000008.1"/>
</dbReference>
<proteinExistence type="predicted"/>
<keyword evidence="3" id="KW-1185">Reference proteome</keyword>
<keyword evidence="1" id="KW-0812">Transmembrane</keyword>
<feature type="transmembrane region" description="Helical" evidence="1">
    <location>
        <begin position="85"/>
        <end position="105"/>
    </location>
</feature>
<organism evidence="2 3">
    <name type="scientific">Aliigemmobacter aestuarii</name>
    <dbReference type="NCBI Taxonomy" id="1445661"/>
    <lineage>
        <taxon>Bacteria</taxon>
        <taxon>Pseudomonadati</taxon>
        <taxon>Pseudomonadota</taxon>
        <taxon>Alphaproteobacteria</taxon>
        <taxon>Rhodobacterales</taxon>
        <taxon>Paracoccaceae</taxon>
        <taxon>Aliigemmobacter</taxon>
    </lineage>
</organism>
<sequence length="140" mass="15739">MLDDSMMKVHLEVTPDLDWIVEQLFRTSAFIAFFATLAITGWLRDRGARRKQVKILLVLASINCVLAVNIVGFSHSELEGLGYEFLLPFFVVISIGIMASARYISFGVSGKGRLIAVCVLWLIAAASFVSYSWFEYFVNF</sequence>
<dbReference type="EMBL" id="SSND01000008">
    <property type="protein sequence ID" value="THD80866.1"/>
    <property type="molecule type" value="Genomic_DNA"/>
</dbReference>
<evidence type="ECO:0000256" key="1">
    <source>
        <dbReference type="SAM" id="Phobius"/>
    </source>
</evidence>
<feature type="transmembrane region" description="Helical" evidence="1">
    <location>
        <begin position="114"/>
        <end position="134"/>
    </location>
</feature>
<dbReference type="AlphaFoldDB" id="A0A4S3MJQ2"/>
<name>A0A4S3MJQ2_9RHOB</name>
<feature type="transmembrane region" description="Helical" evidence="1">
    <location>
        <begin position="24"/>
        <end position="43"/>
    </location>
</feature>